<keyword evidence="7 9" id="KW-1133">Transmembrane helix</keyword>
<evidence type="ECO:0000256" key="1">
    <source>
        <dbReference type="ARBA" id="ARBA00004377"/>
    </source>
</evidence>
<feature type="domain" description="AprE-like long alpha-helical hairpin" evidence="11">
    <location>
        <begin position="106"/>
        <end position="294"/>
    </location>
</feature>
<dbReference type="InterPro" id="IPR058781">
    <property type="entry name" value="HH_AprE-like"/>
</dbReference>
<dbReference type="InterPro" id="IPR050739">
    <property type="entry name" value="MFP"/>
</dbReference>
<dbReference type="Proteomes" id="UP000240505">
    <property type="component" value="Chromosome"/>
</dbReference>
<evidence type="ECO:0000256" key="2">
    <source>
        <dbReference type="ARBA" id="ARBA00009477"/>
    </source>
</evidence>
<feature type="coiled-coil region" evidence="10">
    <location>
        <begin position="167"/>
        <end position="194"/>
    </location>
</feature>
<dbReference type="InterPro" id="IPR058982">
    <property type="entry name" value="Beta-barrel_AprE"/>
</dbReference>
<feature type="domain" description="AprE-like beta-barrel" evidence="12">
    <location>
        <begin position="338"/>
        <end position="429"/>
    </location>
</feature>
<accession>A0A2R4CFH5</accession>
<keyword evidence="8 9" id="KW-0472">Membrane</keyword>
<evidence type="ECO:0000256" key="9">
    <source>
        <dbReference type="RuleBase" id="RU365093"/>
    </source>
</evidence>
<dbReference type="EMBL" id="CP028324">
    <property type="protein sequence ID" value="AVR98391.1"/>
    <property type="molecule type" value="Genomic_DNA"/>
</dbReference>
<name>A0A2R4CFH5_9BURK</name>
<keyword evidence="14" id="KW-1185">Reference proteome</keyword>
<feature type="coiled-coil region" evidence="10">
    <location>
        <begin position="269"/>
        <end position="303"/>
    </location>
</feature>
<keyword evidence="3 9" id="KW-0813">Transport</keyword>
<dbReference type="PANTHER" id="PTHR30386:SF17">
    <property type="entry name" value="ALKALINE PROTEASE SECRETION PROTEIN APRE"/>
    <property type="match status" value="1"/>
</dbReference>
<organism evidence="13 14">
    <name type="scientific">Pseudoduganella armeniaca</name>
    <dbReference type="NCBI Taxonomy" id="2072590"/>
    <lineage>
        <taxon>Bacteria</taxon>
        <taxon>Pseudomonadati</taxon>
        <taxon>Pseudomonadota</taxon>
        <taxon>Betaproteobacteria</taxon>
        <taxon>Burkholderiales</taxon>
        <taxon>Oxalobacteraceae</taxon>
        <taxon>Telluria group</taxon>
        <taxon>Pseudoduganella</taxon>
    </lineage>
</organism>
<evidence type="ECO:0000256" key="6">
    <source>
        <dbReference type="ARBA" id="ARBA00022692"/>
    </source>
</evidence>
<keyword evidence="10" id="KW-0175">Coiled coil</keyword>
<feature type="transmembrane region" description="Helical" evidence="9">
    <location>
        <begin position="33"/>
        <end position="54"/>
    </location>
</feature>
<dbReference type="SUPFAM" id="SSF111369">
    <property type="entry name" value="HlyD-like secretion proteins"/>
    <property type="match status" value="1"/>
</dbReference>
<keyword evidence="4 9" id="KW-1003">Cell membrane</keyword>
<dbReference type="KEGG" id="masz:C9I28_24190"/>
<dbReference type="GO" id="GO:0015031">
    <property type="term" value="P:protein transport"/>
    <property type="evidence" value="ECO:0007669"/>
    <property type="project" value="InterPro"/>
</dbReference>
<evidence type="ECO:0000313" key="13">
    <source>
        <dbReference type="EMBL" id="AVR98391.1"/>
    </source>
</evidence>
<dbReference type="PANTHER" id="PTHR30386">
    <property type="entry name" value="MEMBRANE FUSION SUBUNIT OF EMRAB-TOLC MULTIDRUG EFFLUX PUMP"/>
    <property type="match status" value="1"/>
</dbReference>
<dbReference type="Gene3D" id="2.40.30.170">
    <property type="match status" value="1"/>
</dbReference>
<dbReference type="PRINTS" id="PR01490">
    <property type="entry name" value="RTXTOXIND"/>
</dbReference>
<sequence>MKLIENKPSTTDVVSRDVEPFEVNTNPGSYARIGWLIILVGLGAFLLWACFAPLDKGVPLTGFVAAEGNRKAVQHPTGGIVEEIFVKDGDVVKAGQLIVRMNSVQARSQAEIARGQYISARVMEARLIAEAGNAATFGIPAVLANRKDDPQVAANLAQQTQLLAARQSALRNELAAVDENIAGLKIQVRTLEESRDSKKVQLGLLKEQLDNMRDLAKEGYVPRNRQLDLERTYAQLSSDYSQDVGNIMRGQRQVMELSLRRSQRLQEYQKEVQTQLADTQKEANGLQARLQALEFELANAEVKAPVNGSIVGLAVFTRGGVVAPGFKMMDIVPTNDALVVEGQLAVNLIDKVHVGLPVELMFSAFNTNKTPHIPGVVATVSADRSVEERTGMPYYKVTARVTPEGQRLIAAHKMDVQPGMPVELFVKTGERTMMNYLLKPIIDRSKSALSED</sequence>
<evidence type="ECO:0000256" key="10">
    <source>
        <dbReference type="SAM" id="Coils"/>
    </source>
</evidence>
<dbReference type="Pfam" id="PF26002">
    <property type="entry name" value="Beta-barrel_AprE"/>
    <property type="match status" value="1"/>
</dbReference>
<evidence type="ECO:0000256" key="7">
    <source>
        <dbReference type="ARBA" id="ARBA00022989"/>
    </source>
</evidence>
<evidence type="ECO:0000259" key="12">
    <source>
        <dbReference type="Pfam" id="PF26002"/>
    </source>
</evidence>
<dbReference type="InterPro" id="IPR010129">
    <property type="entry name" value="T1SS_HlyD"/>
</dbReference>
<evidence type="ECO:0000256" key="5">
    <source>
        <dbReference type="ARBA" id="ARBA00022519"/>
    </source>
</evidence>
<evidence type="ECO:0000313" key="14">
    <source>
        <dbReference type="Proteomes" id="UP000240505"/>
    </source>
</evidence>
<evidence type="ECO:0000256" key="3">
    <source>
        <dbReference type="ARBA" id="ARBA00022448"/>
    </source>
</evidence>
<dbReference type="NCBIfam" id="TIGR01843">
    <property type="entry name" value="type_I_hlyD"/>
    <property type="match status" value="1"/>
</dbReference>
<comment type="subcellular location">
    <subcellularLocation>
        <location evidence="1 9">Cell inner membrane</location>
        <topology evidence="1 9">Single-pass membrane protein</topology>
    </subcellularLocation>
</comment>
<dbReference type="RefSeq" id="WP_107143727.1">
    <property type="nucleotide sequence ID" value="NZ_CP028324.1"/>
</dbReference>
<comment type="similarity">
    <text evidence="2 9">Belongs to the membrane fusion protein (MFP) (TC 8.A.1) family.</text>
</comment>
<evidence type="ECO:0000259" key="11">
    <source>
        <dbReference type="Pfam" id="PF25994"/>
    </source>
</evidence>
<dbReference type="OrthoDB" id="9775513at2"/>
<proteinExistence type="inferred from homology"/>
<gene>
    <name evidence="13" type="ORF">C9I28_24190</name>
</gene>
<keyword evidence="5 9" id="KW-0997">Cell inner membrane</keyword>
<evidence type="ECO:0000256" key="8">
    <source>
        <dbReference type="ARBA" id="ARBA00023136"/>
    </source>
</evidence>
<protein>
    <recommendedName>
        <fullName evidence="9">Membrane fusion protein (MFP) family protein</fullName>
    </recommendedName>
</protein>
<dbReference type="GO" id="GO:0005886">
    <property type="term" value="C:plasma membrane"/>
    <property type="evidence" value="ECO:0007669"/>
    <property type="project" value="UniProtKB-SubCell"/>
</dbReference>
<dbReference type="Pfam" id="PF25994">
    <property type="entry name" value="HH_AprE"/>
    <property type="match status" value="1"/>
</dbReference>
<dbReference type="Gene3D" id="2.40.50.100">
    <property type="match status" value="1"/>
</dbReference>
<keyword evidence="6 9" id="KW-0812">Transmembrane</keyword>
<reference evidence="13 14" key="1">
    <citation type="submission" date="2018-03" db="EMBL/GenBank/DDBJ databases">
        <title>Massilia armeniaca sp. nov., isolated from desert soil.</title>
        <authorList>
            <person name="Huang H."/>
            <person name="Ren M."/>
        </authorList>
    </citation>
    <scope>NUCLEOTIDE SEQUENCE [LARGE SCALE GENOMIC DNA]</scope>
    <source>
        <strain evidence="13 14">ZMN-3</strain>
    </source>
</reference>
<evidence type="ECO:0000256" key="4">
    <source>
        <dbReference type="ARBA" id="ARBA00022475"/>
    </source>
</evidence>
<dbReference type="AlphaFoldDB" id="A0A2R4CFH5"/>